<reference evidence="1 2" key="1">
    <citation type="submission" date="2016-05" db="EMBL/GenBank/DDBJ databases">
        <title>First whole genome sequencing of Entamoeba histolytica HM1:IMSS-clone-6.</title>
        <authorList>
            <person name="Mukherjee Avik.K."/>
            <person name="Izumyama S."/>
            <person name="Nakada-Tsukui K."/>
            <person name="Nozaki T."/>
        </authorList>
    </citation>
    <scope>NUCLEOTIDE SEQUENCE [LARGE SCALE GENOMIC DNA]</scope>
    <source>
        <strain evidence="1 2">HM1:IMSS clone 6</strain>
    </source>
</reference>
<evidence type="ECO:0000313" key="2">
    <source>
        <dbReference type="Proteomes" id="UP000078387"/>
    </source>
</evidence>
<dbReference type="GO" id="GO:1990362">
    <property type="term" value="F:butanol dehydrogenase (NAD+) activity"/>
    <property type="evidence" value="ECO:0007669"/>
    <property type="project" value="InterPro"/>
</dbReference>
<gene>
    <name evidence="1" type="ORF">CL6EHI_030180</name>
</gene>
<evidence type="ECO:0000313" key="1">
    <source>
        <dbReference type="EMBL" id="GAT96128.1"/>
    </source>
</evidence>
<dbReference type="GO" id="GO:0046872">
    <property type="term" value="F:metal ion binding"/>
    <property type="evidence" value="ECO:0007669"/>
    <property type="project" value="InterPro"/>
</dbReference>
<dbReference type="PANTHER" id="PTHR43633">
    <property type="entry name" value="ALCOHOL DEHYDROGENASE YQHD"/>
    <property type="match status" value="1"/>
</dbReference>
<organism evidence="1 2">
    <name type="scientific">Entamoeba histolytica</name>
    <dbReference type="NCBI Taxonomy" id="5759"/>
    <lineage>
        <taxon>Eukaryota</taxon>
        <taxon>Amoebozoa</taxon>
        <taxon>Evosea</taxon>
        <taxon>Archamoebae</taxon>
        <taxon>Mastigamoebida</taxon>
        <taxon>Entamoebidae</taxon>
        <taxon>Entamoeba</taxon>
    </lineage>
</organism>
<dbReference type="Gene3D" id="3.40.50.1970">
    <property type="match status" value="1"/>
</dbReference>
<dbReference type="EMBL" id="BDEQ01000001">
    <property type="protein sequence ID" value="GAT96128.1"/>
    <property type="molecule type" value="Genomic_DNA"/>
</dbReference>
<comment type="caution">
    <text evidence="1">The sequence shown here is derived from an EMBL/GenBank/DDBJ whole genome shotgun (WGS) entry which is preliminary data.</text>
</comment>
<dbReference type="PANTHER" id="PTHR43633:SF1">
    <property type="entry name" value="ALCOHOL DEHYDROGENASE YQHD"/>
    <property type="match status" value="1"/>
</dbReference>
<protein>
    <submittedName>
        <fullName evidence="1">Alcohol dehydrogenase 3 putative</fullName>
    </submittedName>
</protein>
<proteinExistence type="predicted"/>
<dbReference type="InterPro" id="IPR044731">
    <property type="entry name" value="BDH-like"/>
</dbReference>
<dbReference type="Proteomes" id="UP000078387">
    <property type="component" value="Unassembled WGS sequence"/>
</dbReference>
<dbReference type="SUPFAM" id="SSF56796">
    <property type="entry name" value="Dehydroquinate synthase-like"/>
    <property type="match status" value="1"/>
</dbReference>
<sequence>MTMLNFTYYNPVRLIYGKGSLDEIEKQHLIPEDARIMMTYGGGSIKKNGVYEEVLKHIKPIVEFGRIEPNPSHETCIKAIKIINSQHLLFNVIITFII</sequence>
<accession>A0A5K1VLR0</accession>
<dbReference type="VEuPathDB" id="AmoebaDB:EHI_030180"/>
<name>A0A5K1VLR0_ENTHI</name>
<dbReference type="AlphaFoldDB" id="A0A5K1VLR0"/>